<organism evidence="7 8">
    <name type="scientific">Streptomyces harbinensis</name>
    <dbReference type="NCBI Taxonomy" id="1176198"/>
    <lineage>
        <taxon>Bacteria</taxon>
        <taxon>Bacillati</taxon>
        <taxon>Actinomycetota</taxon>
        <taxon>Actinomycetes</taxon>
        <taxon>Kitasatosporales</taxon>
        <taxon>Streptomycetaceae</taxon>
        <taxon>Streptomyces</taxon>
    </lineage>
</organism>
<evidence type="ECO:0000313" key="8">
    <source>
        <dbReference type="Proteomes" id="UP000198873"/>
    </source>
</evidence>
<dbReference type="STRING" id="1176198.SAMN05444716_10493"/>
<proteinExistence type="inferred from homology"/>
<feature type="binding site" evidence="4">
    <location>
        <position position="214"/>
    </location>
    <ligand>
        <name>pyridoxal 5'-phosphate</name>
        <dbReference type="ChEBI" id="CHEBI:597326"/>
    </ligand>
</feature>
<keyword evidence="2 4" id="KW-0378">Hydrolase</keyword>
<dbReference type="InterPro" id="IPR029058">
    <property type="entry name" value="AB_hydrolase_fold"/>
</dbReference>
<keyword evidence="8" id="KW-1185">Reference proteome</keyword>
<name>A0A1I6SR48_9ACTN</name>
<feature type="binding site" evidence="4">
    <location>
        <position position="114"/>
    </location>
    <ligand>
        <name>pyridoxal 5'-phosphate</name>
        <dbReference type="ChEBI" id="CHEBI:597326"/>
    </ligand>
</feature>
<dbReference type="GO" id="GO:0019805">
    <property type="term" value="P:quinolinate biosynthetic process"/>
    <property type="evidence" value="ECO:0007669"/>
    <property type="project" value="UniProtKB-UniRule"/>
</dbReference>
<dbReference type="Gene3D" id="3.40.640.10">
    <property type="entry name" value="Type I PLP-dependent aspartate aminotransferase-like (Major domain)"/>
    <property type="match status" value="1"/>
</dbReference>
<dbReference type="Pfam" id="PF22580">
    <property type="entry name" value="KYNU_C"/>
    <property type="match status" value="1"/>
</dbReference>
<dbReference type="PANTHER" id="PTHR14084">
    <property type="entry name" value="KYNURENINASE"/>
    <property type="match status" value="1"/>
</dbReference>
<dbReference type="Pfam" id="PF07859">
    <property type="entry name" value="Abhydrolase_3"/>
    <property type="match status" value="1"/>
</dbReference>
<feature type="binding site" evidence="4">
    <location>
        <begin position="142"/>
        <end position="145"/>
    </location>
    <ligand>
        <name>pyridoxal 5'-phosphate</name>
        <dbReference type="ChEBI" id="CHEBI:597326"/>
    </ligand>
</feature>
<sequence length="651" mass="67265">MSETETEQAMTTTTTTTADAAAEAARLDAADPLRTKRAAFVLDDTVYLDGNSLGALPRGVPGRIAEVIGHEWGRLRIRSWTESGWWTAPERVGDRIAPLLGAAPGQVVVGDSTSVNVFKALVAAVRLAPEGRDEILVDATTFPTDGYIAASAARLTGRTLRPVPAGDIAAEAGPRTAAVLVNHVDYRTGALHDLPAITAAVRAAGALSVWDLCHSAGALPLALDADGVDLAVGCTYKYLNGGPGAPAYLYVRAAHQAAFDSPLPGWNSHAEPFAMSPRYRPAPGAPRGRVGTPEILSLLALEAALEVWNGVDLSEVRAKSLALTAFFERCLAGVLPVLTPAEPGRRGSQVALRCPDARRVTGELAARGVIADFREPDVLRFGFTPLYTSFAETERAARTLAEVLAGTPRRPAPAGAPDEGRDGEEAAALLARPPAPPDRTLRYRPGPDGVVDLYGDGDPRVVLVHGGWWRTGYDRAHLAPLAAALADRGVPVALVEYRRGPGAWPTAGEDLRAALAALPGTGPLTLAGHSAGGQLALWAAAGAPGRVARAVAVSPVADLREAARLGLGAGAVGACFGEPPAAADPLRLPAPPVPVTVLHGTEDGQVPLAQSLAYATRHGATLIPLPGIGHYAPVDPGTAAGARLLDVLSGG</sequence>
<dbReference type="GO" id="GO:0030170">
    <property type="term" value="F:pyridoxal phosphate binding"/>
    <property type="evidence" value="ECO:0007669"/>
    <property type="project" value="UniProtKB-UniRule"/>
</dbReference>
<keyword evidence="3 4" id="KW-0663">Pyridoxal phosphate</keyword>
<dbReference type="GO" id="GO:0019441">
    <property type="term" value="P:L-tryptophan catabolic process to kynurenine"/>
    <property type="evidence" value="ECO:0007669"/>
    <property type="project" value="TreeGrafter"/>
</dbReference>
<feature type="binding site" evidence="4">
    <location>
        <position position="113"/>
    </location>
    <ligand>
        <name>pyridoxal 5'-phosphate</name>
        <dbReference type="ChEBI" id="CHEBI:597326"/>
    </ligand>
</feature>
<dbReference type="FunFam" id="3.40.640.10:FF:000107">
    <property type="entry name" value="Kynureninase"/>
    <property type="match status" value="1"/>
</dbReference>
<comment type="subunit">
    <text evidence="4">Homodimer.</text>
</comment>
<comment type="catalytic activity">
    <reaction evidence="4">
        <text>3-hydroxy-L-kynurenine + H2O = 3-hydroxyanthranilate + L-alanine + H(+)</text>
        <dbReference type="Rhea" id="RHEA:25143"/>
        <dbReference type="ChEBI" id="CHEBI:15377"/>
        <dbReference type="ChEBI" id="CHEBI:15378"/>
        <dbReference type="ChEBI" id="CHEBI:36559"/>
        <dbReference type="ChEBI" id="CHEBI:57972"/>
        <dbReference type="ChEBI" id="CHEBI:58125"/>
    </reaction>
</comment>
<dbReference type="EC" id="3.7.1.3" evidence="4 5"/>
<feature type="binding site" evidence="4">
    <location>
        <position position="211"/>
    </location>
    <ligand>
        <name>pyridoxal 5'-phosphate</name>
        <dbReference type="ChEBI" id="CHEBI:597326"/>
    </ligand>
</feature>
<comment type="cofactor">
    <cofactor evidence="4">
        <name>pyridoxal 5'-phosphate</name>
        <dbReference type="ChEBI" id="CHEBI:597326"/>
    </cofactor>
</comment>
<dbReference type="EMBL" id="FPAB01000004">
    <property type="protein sequence ID" value="SFS79396.1"/>
    <property type="molecule type" value="Genomic_DNA"/>
</dbReference>
<reference evidence="8" key="1">
    <citation type="submission" date="2016-10" db="EMBL/GenBank/DDBJ databases">
        <authorList>
            <person name="Varghese N."/>
            <person name="Submissions S."/>
        </authorList>
    </citation>
    <scope>NUCLEOTIDE SEQUENCE [LARGE SCALE GENOMIC DNA]</scope>
    <source>
        <strain evidence="8">CGMCC 4.7047</strain>
    </source>
</reference>
<comment type="function">
    <text evidence="4">Catalyzes the cleavage of L-kynurenine (L-Kyn) and L-3-hydroxykynurenine (L-3OHKyn) into anthranilic acid (AA) and 3-hydroxyanthranilic acid (3-OHAA), respectively.</text>
</comment>
<dbReference type="HAMAP" id="MF_01970">
    <property type="entry name" value="Kynureninase"/>
    <property type="match status" value="1"/>
</dbReference>
<dbReference type="InterPro" id="IPR013094">
    <property type="entry name" value="AB_hydrolase_3"/>
</dbReference>
<gene>
    <name evidence="4" type="primary">kynU</name>
    <name evidence="7" type="ORF">SAMN05444716_10493</name>
</gene>
<dbReference type="SUPFAM" id="SSF53383">
    <property type="entry name" value="PLP-dependent transferases"/>
    <property type="match status" value="1"/>
</dbReference>
<evidence type="ECO:0000256" key="4">
    <source>
        <dbReference type="HAMAP-Rule" id="MF_01970"/>
    </source>
</evidence>
<evidence type="ECO:0000256" key="1">
    <source>
        <dbReference type="ARBA" id="ARBA00022642"/>
    </source>
</evidence>
<evidence type="ECO:0000259" key="6">
    <source>
        <dbReference type="Pfam" id="PF07859"/>
    </source>
</evidence>
<comment type="catalytic activity">
    <reaction evidence="4">
        <text>L-kynurenine + H2O = anthranilate + L-alanine + H(+)</text>
        <dbReference type="Rhea" id="RHEA:16813"/>
        <dbReference type="ChEBI" id="CHEBI:15377"/>
        <dbReference type="ChEBI" id="CHEBI:15378"/>
        <dbReference type="ChEBI" id="CHEBI:16567"/>
        <dbReference type="ChEBI" id="CHEBI:57959"/>
        <dbReference type="ChEBI" id="CHEBI:57972"/>
        <dbReference type="EC" id="3.7.1.3"/>
    </reaction>
</comment>
<dbReference type="GO" id="GO:0030429">
    <property type="term" value="F:kynureninase activity"/>
    <property type="evidence" value="ECO:0007669"/>
    <property type="project" value="UniProtKB-UniRule"/>
</dbReference>
<dbReference type="GO" id="GO:0009435">
    <property type="term" value="P:NAD+ biosynthetic process"/>
    <property type="evidence" value="ECO:0007669"/>
    <property type="project" value="UniProtKB-UniRule"/>
</dbReference>
<dbReference type="PANTHER" id="PTHR14084:SF0">
    <property type="entry name" value="KYNURENINASE"/>
    <property type="match status" value="1"/>
</dbReference>
<dbReference type="InterPro" id="IPR015422">
    <property type="entry name" value="PyrdxlP-dep_Trfase_small"/>
</dbReference>
<feature type="domain" description="Alpha/beta hydrolase fold-3" evidence="6">
    <location>
        <begin position="461"/>
        <end position="560"/>
    </location>
</feature>
<evidence type="ECO:0000256" key="3">
    <source>
        <dbReference type="ARBA" id="ARBA00022898"/>
    </source>
</evidence>
<dbReference type="InterPro" id="IPR015424">
    <property type="entry name" value="PyrdxlP-dep_Trfase"/>
</dbReference>
<evidence type="ECO:0000256" key="2">
    <source>
        <dbReference type="ARBA" id="ARBA00022801"/>
    </source>
</evidence>
<comment type="similarity">
    <text evidence="4">Belongs to the kynureninase family.</text>
</comment>
<dbReference type="GO" id="GO:0043420">
    <property type="term" value="P:anthranilate metabolic process"/>
    <property type="evidence" value="ECO:0007669"/>
    <property type="project" value="TreeGrafter"/>
</dbReference>
<feature type="binding site" evidence="4">
    <location>
        <position position="292"/>
    </location>
    <ligand>
        <name>pyridoxal 5'-phosphate</name>
        <dbReference type="ChEBI" id="CHEBI:597326"/>
    </ligand>
</feature>
<dbReference type="NCBIfam" id="TIGR01814">
    <property type="entry name" value="kynureninase"/>
    <property type="match status" value="1"/>
</dbReference>
<keyword evidence="1 4" id="KW-0662">Pyridine nucleotide biosynthesis</keyword>
<dbReference type="Proteomes" id="UP000198873">
    <property type="component" value="Unassembled WGS sequence"/>
</dbReference>
<comment type="caution">
    <text evidence="4">Lacks conserved residue(s) required for the propagation of feature annotation.</text>
</comment>
<dbReference type="Gene3D" id="3.40.50.1820">
    <property type="entry name" value="alpha/beta hydrolase"/>
    <property type="match status" value="1"/>
</dbReference>
<evidence type="ECO:0000313" key="7">
    <source>
        <dbReference type="EMBL" id="SFS79396.1"/>
    </source>
</evidence>
<dbReference type="UniPathway" id="UPA00253">
    <property type="reaction ID" value="UER00329"/>
</dbReference>
<dbReference type="InterPro" id="IPR015421">
    <property type="entry name" value="PyrdxlP-dep_Trfase_major"/>
</dbReference>
<dbReference type="UniPathway" id="UPA00334">
    <property type="reaction ID" value="UER00455"/>
</dbReference>
<accession>A0A1I6SR48</accession>
<dbReference type="AlphaFoldDB" id="A0A1I6SR48"/>
<dbReference type="InterPro" id="IPR010111">
    <property type="entry name" value="Kynureninase"/>
</dbReference>
<comment type="pathway">
    <text evidence="4">Cofactor biosynthesis; NAD(+) biosynthesis; quinolinate from L-kynurenine: step 2/3.</text>
</comment>
<feature type="modified residue" description="N6-(pyridoxal phosphate)lysine" evidence="4">
    <location>
        <position position="237"/>
    </location>
</feature>
<evidence type="ECO:0000256" key="5">
    <source>
        <dbReference type="NCBIfam" id="TIGR01814"/>
    </source>
</evidence>
<comment type="pathway">
    <text evidence="4">Amino-acid degradation; L-kynurenine degradation; L-alanine and anthranilate from L-kynurenine: step 1/1.</text>
</comment>
<dbReference type="Gene3D" id="3.90.1150.10">
    <property type="entry name" value="Aspartate Aminotransferase, domain 1"/>
    <property type="match status" value="1"/>
</dbReference>
<dbReference type="SUPFAM" id="SSF53474">
    <property type="entry name" value="alpha/beta-Hydrolases"/>
    <property type="match status" value="1"/>
</dbReference>
<dbReference type="GO" id="GO:0097053">
    <property type="term" value="P:L-kynurenine catabolic process"/>
    <property type="evidence" value="ECO:0007669"/>
    <property type="project" value="UniProtKB-UniRule"/>
</dbReference>
<protein>
    <recommendedName>
        <fullName evidence="4 5">Kynureninase</fullName>
        <ecNumber evidence="4 5">3.7.1.3</ecNumber>
    </recommendedName>
    <alternativeName>
        <fullName evidence="4">L-kynurenine hydrolase</fullName>
    </alternativeName>
</protein>
<dbReference type="GO" id="GO:0005737">
    <property type="term" value="C:cytoplasm"/>
    <property type="evidence" value="ECO:0007669"/>
    <property type="project" value="UniProtKB-UniRule"/>
</dbReference>
<feature type="binding site" evidence="4">
    <location>
        <position position="266"/>
    </location>
    <ligand>
        <name>pyridoxal 5'-phosphate</name>
        <dbReference type="ChEBI" id="CHEBI:597326"/>
    </ligand>
</feature>
<feature type="binding site" evidence="4">
    <location>
        <position position="236"/>
    </location>
    <ligand>
        <name>pyridoxal 5'-phosphate</name>
        <dbReference type="ChEBI" id="CHEBI:597326"/>
    </ligand>
</feature>